<dbReference type="Proteomes" id="UP000076486">
    <property type="component" value="Unassembled WGS sequence"/>
</dbReference>
<dbReference type="AlphaFoldDB" id="A0A167LUH8"/>
<evidence type="ECO:0000313" key="2">
    <source>
        <dbReference type="EMBL" id="KZN65238.1"/>
    </source>
</evidence>
<dbReference type="PATRIC" id="fig|1365248.3.peg.1433"/>
<protein>
    <submittedName>
        <fullName evidence="2">Uncharacterized protein</fullName>
    </submittedName>
</protein>
<reference evidence="2 3" key="1">
    <citation type="submission" date="2013-07" db="EMBL/GenBank/DDBJ databases">
        <title>Comparative Genomic and Metabolomic Analysis of Twelve Strains of Pseudoalteromonas luteoviolacea.</title>
        <authorList>
            <person name="Vynne N.G."/>
            <person name="Mansson M."/>
            <person name="Gram L."/>
        </authorList>
    </citation>
    <scope>NUCLEOTIDE SEQUENCE [LARGE SCALE GENOMIC DNA]</scope>
    <source>
        <strain evidence="2 3">CPMOR-1</strain>
    </source>
</reference>
<feature type="compositionally biased region" description="Polar residues" evidence="1">
    <location>
        <begin position="36"/>
        <end position="46"/>
    </location>
</feature>
<evidence type="ECO:0000256" key="1">
    <source>
        <dbReference type="SAM" id="MobiDB-lite"/>
    </source>
</evidence>
<organism evidence="2 3">
    <name type="scientific">Pseudoalteromonas luteoviolacea CPMOR-1</name>
    <dbReference type="NCBI Taxonomy" id="1365248"/>
    <lineage>
        <taxon>Bacteria</taxon>
        <taxon>Pseudomonadati</taxon>
        <taxon>Pseudomonadota</taxon>
        <taxon>Gammaproteobacteria</taxon>
        <taxon>Alteromonadales</taxon>
        <taxon>Pseudoalteromonadaceae</taxon>
        <taxon>Pseudoalteromonas</taxon>
    </lineage>
</organism>
<sequence>MTLELKKISLKNISTPSASLFENDKAIGNRNPEGCGTTTHQGQYSC</sequence>
<dbReference type="RefSeq" id="WP_155735543.1">
    <property type="nucleotide sequence ID" value="NZ_AUYC01000018.1"/>
</dbReference>
<proteinExistence type="predicted"/>
<comment type="caution">
    <text evidence="2">The sequence shown here is derived from an EMBL/GenBank/DDBJ whole genome shotgun (WGS) entry which is preliminary data.</text>
</comment>
<evidence type="ECO:0000313" key="3">
    <source>
        <dbReference type="Proteomes" id="UP000076486"/>
    </source>
</evidence>
<name>A0A167LUH8_9GAMM</name>
<gene>
    <name evidence="2" type="ORF">N473_01300</name>
</gene>
<dbReference type="EMBL" id="AUYC01000018">
    <property type="protein sequence ID" value="KZN65238.1"/>
    <property type="molecule type" value="Genomic_DNA"/>
</dbReference>
<accession>A0A167LUH8</accession>
<feature type="region of interest" description="Disordered" evidence="1">
    <location>
        <begin position="24"/>
        <end position="46"/>
    </location>
</feature>